<keyword evidence="2" id="KW-0472">Membrane</keyword>
<feature type="compositionally biased region" description="Low complexity" evidence="1">
    <location>
        <begin position="234"/>
        <end position="253"/>
    </location>
</feature>
<dbReference type="OrthoDB" id="3061923at2759"/>
<keyword evidence="2" id="KW-1133">Transmembrane helix</keyword>
<dbReference type="Proteomes" id="UP000053593">
    <property type="component" value="Unassembled WGS sequence"/>
</dbReference>
<feature type="compositionally biased region" description="Low complexity" evidence="1">
    <location>
        <begin position="830"/>
        <end position="841"/>
    </location>
</feature>
<feature type="transmembrane region" description="Helical" evidence="2">
    <location>
        <begin position="261"/>
        <end position="284"/>
    </location>
</feature>
<evidence type="ECO:0000313" key="3">
    <source>
        <dbReference type="EMBL" id="KIK60731.1"/>
    </source>
</evidence>
<feature type="region of interest" description="Disordered" evidence="1">
    <location>
        <begin position="727"/>
        <end position="746"/>
    </location>
</feature>
<feature type="compositionally biased region" description="Basic and acidic residues" evidence="1">
    <location>
        <begin position="339"/>
        <end position="359"/>
    </location>
</feature>
<feature type="compositionally biased region" description="Low complexity" evidence="1">
    <location>
        <begin position="804"/>
        <end position="815"/>
    </location>
</feature>
<evidence type="ECO:0000256" key="2">
    <source>
        <dbReference type="SAM" id="Phobius"/>
    </source>
</evidence>
<keyword evidence="4" id="KW-1185">Reference proteome</keyword>
<name>A0A0D0BY85_9AGAR</name>
<evidence type="ECO:0000313" key="4">
    <source>
        <dbReference type="Proteomes" id="UP000053593"/>
    </source>
</evidence>
<feature type="region of interest" description="Disordered" evidence="1">
    <location>
        <begin position="295"/>
        <end position="381"/>
    </location>
</feature>
<feature type="compositionally biased region" description="Low complexity" evidence="1">
    <location>
        <begin position="194"/>
        <end position="223"/>
    </location>
</feature>
<gene>
    <name evidence="3" type="ORF">GYMLUDRAFT_600536</name>
</gene>
<feature type="compositionally biased region" description="Low complexity" evidence="1">
    <location>
        <begin position="762"/>
        <end position="777"/>
    </location>
</feature>
<dbReference type="EMBL" id="KN834774">
    <property type="protein sequence ID" value="KIK60731.1"/>
    <property type="molecule type" value="Genomic_DNA"/>
</dbReference>
<feature type="region of interest" description="Disordered" evidence="1">
    <location>
        <begin position="194"/>
        <end position="253"/>
    </location>
</feature>
<dbReference type="HOGENOM" id="CLU_328461_0_0_1"/>
<evidence type="ECO:0008006" key="5">
    <source>
        <dbReference type="Google" id="ProtNLM"/>
    </source>
</evidence>
<organism evidence="3 4">
    <name type="scientific">Collybiopsis luxurians FD-317 M1</name>
    <dbReference type="NCBI Taxonomy" id="944289"/>
    <lineage>
        <taxon>Eukaryota</taxon>
        <taxon>Fungi</taxon>
        <taxon>Dikarya</taxon>
        <taxon>Basidiomycota</taxon>
        <taxon>Agaricomycotina</taxon>
        <taxon>Agaricomycetes</taxon>
        <taxon>Agaricomycetidae</taxon>
        <taxon>Agaricales</taxon>
        <taxon>Marasmiineae</taxon>
        <taxon>Omphalotaceae</taxon>
        <taxon>Collybiopsis</taxon>
        <taxon>Collybiopsis luxurians</taxon>
    </lineage>
</organism>
<feature type="region of interest" description="Disordered" evidence="1">
    <location>
        <begin position="754"/>
        <end position="846"/>
    </location>
</feature>
<protein>
    <recommendedName>
        <fullName evidence="5">Transmembrane protein</fullName>
    </recommendedName>
</protein>
<reference evidence="3 4" key="1">
    <citation type="submission" date="2014-04" db="EMBL/GenBank/DDBJ databases">
        <title>Evolutionary Origins and Diversification of the Mycorrhizal Mutualists.</title>
        <authorList>
            <consortium name="DOE Joint Genome Institute"/>
            <consortium name="Mycorrhizal Genomics Consortium"/>
            <person name="Kohler A."/>
            <person name="Kuo A."/>
            <person name="Nagy L.G."/>
            <person name="Floudas D."/>
            <person name="Copeland A."/>
            <person name="Barry K.W."/>
            <person name="Cichocki N."/>
            <person name="Veneault-Fourrey C."/>
            <person name="LaButti K."/>
            <person name="Lindquist E.A."/>
            <person name="Lipzen A."/>
            <person name="Lundell T."/>
            <person name="Morin E."/>
            <person name="Murat C."/>
            <person name="Riley R."/>
            <person name="Ohm R."/>
            <person name="Sun H."/>
            <person name="Tunlid A."/>
            <person name="Henrissat B."/>
            <person name="Grigoriev I.V."/>
            <person name="Hibbett D.S."/>
            <person name="Martin F."/>
        </authorList>
    </citation>
    <scope>NUCLEOTIDE SEQUENCE [LARGE SCALE GENOMIC DNA]</scope>
    <source>
        <strain evidence="3 4">FD-317 M1</strain>
    </source>
</reference>
<keyword evidence="2" id="KW-0812">Transmembrane</keyword>
<proteinExistence type="predicted"/>
<dbReference type="AlphaFoldDB" id="A0A0D0BY85"/>
<feature type="compositionally biased region" description="Polar residues" evidence="1">
    <location>
        <begin position="224"/>
        <end position="233"/>
    </location>
</feature>
<sequence length="875" mass="92711">MFNNYRRFCYRRFVRAGVFALRQDFILSYLPFKRYTFCIYNSILLSNYHLAGRVLSFFPLLALAASTMTGTHLPVNQHANHHVHARYMSNIVVGPGGQVTLVVQSDSQSVLAVASSVTAAANPGTETQQVIFSSPSPLVVPSVSVKSPFNVGTSASGSPVAISTTATVVVTSEVFETPSSSGLPSQVVSGTSSSSVVSTSSLPSPSPSSTSYTTSPASSPLSTEVSSTRSSVLAASGTSTNSTSSSNTASTTTSATRESTFYVGIALGIIVVIACLAALIAWWFRLRAHNRRRKKSSSVNVPWAGADSAPSSPFPDYDSLEKGSGSIGGEAHQGLSSQDDARLRTWEPRGDRDVGEPKRTKSYLESINSSSSSPVKRSAGPILSLPELPPVVYPFRGYGQQHTLSHQQQQPPPSSYLASAYTTSTMISPSSLVPLQESVAYPLPTGSSLRPLPSCPPQSHSAYVRFNANMNANPSLLHSAPPSVHMQFLTDPEFGTPRMEMLKPRYLSLDDERGLSVPWKTEDVCATSASASVVDASISASSAPSPFLPVPIVSENMVASPVSLSERVLGVDCLQNPNSVPQVHAQNESWSSSLKANLVYAFNAVAKAAGGHGGGGSRMVDEEGEGKLTRLPVRSVSASRRRKSVTVTADPTASSQGEETEWVEYWGGELVGKIPEPATELAKVELEEIEGGRGVVHIHTSSSFVDGGRLSLLELGSEMETGLGLSFSSSSSMASGPSRNSSVDSYGSTAALVVRKKNPSVRSMGTMRSGGSRSGNRSGSGSGSGRRGRMSGSQRRPKYVYGYSGEMIMGSSSRSRSGEGGPKSGERPLSRMSTMRSMRSMKSVHSVMTVLTEREEFARKALIERRRGTGSTVGS</sequence>
<feature type="compositionally biased region" description="Low complexity" evidence="1">
    <location>
        <begin position="727"/>
        <end position="742"/>
    </location>
</feature>
<accession>A0A0D0BY85</accession>
<feature type="compositionally biased region" description="Low complexity" evidence="1">
    <location>
        <begin position="363"/>
        <end position="380"/>
    </location>
</feature>
<evidence type="ECO:0000256" key="1">
    <source>
        <dbReference type="SAM" id="MobiDB-lite"/>
    </source>
</evidence>